<comment type="similarity">
    <text evidence="1">Belongs to the HupF/HypC family.</text>
</comment>
<dbReference type="SUPFAM" id="SSF159127">
    <property type="entry name" value="HupF/HypC-like"/>
    <property type="match status" value="1"/>
</dbReference>
<dbReference type="GO" id="GO:0005506">
    <property type="term" value="F:iron ion binding"/>
    <property type="evidence" value="ECO:0007669"/>
    <property type="project" value="TreeGrafter"/>
</dbReference>
<gene>
    <name evidence="2" type="ORF">AKJ51_03605</name>
</gene>
<dbReference type="InterPro" id="IPR001109">
    <property type="entry name" value="Hydrogenase_HupF/HypC"/>
</dbReference>
<dbReference type="AlphaFoldDB" id="A0A133VJC0"/>
<proteinExistence type="inferred from homology"/>
<organism evidence="2 3">
    <name type="scientific">candidate division MSBL1 archaeon SCGC-AAA382A20</name>
    <dbReference type="NCBI Taxonomy" id="1698280"/>
    <lineage>
        <taxon>Archaea</taxon>
        <taxon>Methanobacteriati</taxon>
        <taxon>Methanobacteriota</taxon>
        <taxon>candidate division MSBL1</taxon>
    </lineage>
</organism>
<dbReference type="PRINTS" id="PR00445">
    <property type="entry name" value="HUPFHYPC"/>
</dbReference>
<evidence type="ECO:0000256" key="1">
    <source>
        <dbReference type="ARBA" id="ARBA00006018"/>
    </source>
</evidence>
<evidence type="ECO:0000313" key="2">
    <source>
        <dbReference type="EMBL" id="KXB06527.1"/>
    </source>
</evidence>
<protein>
    <recommendedName>
        <fullName evidence="4">Hydrogenase assembly protein HypC</fullName>
    </recommendedName>
</protein>
<dbReference type="PROSITE" id="PS01097">
    <property type="entry name" value="HUPF_HYPC"/>
    <property type="match status" value="1"/>
</dbReference>
<dbReference type="Gene3D" id="2.30.30.140">
    <property type="match status" value="1"/>
</dbReference>
<sequence>MCLAIPGKILEVEGNKAVADFKGLEKEVRIDPLSEDVGEGDYILSHAGFAIASISPEEAKETLDKFDEILGEGREDREVSV</sequence>
<comment type="caution">
    <text evidence="2">The sequence shown here is derived from an EMBL/GenBank/DDBJ whole genome shotgun (WGS) entry which is preliminary data.</text>
</comment>
<dbReference type="EMBL" id="LHYE01000043">
    <property type="protein sequence ID" value="KXB06527.1"/>
    <property type="molecule type" value="Genomic_DNA"/>
</dbReference>
<evidence type="ECO:0008006" key="4">
    <source>
        <dbReference type="Google" id="ProtNLM"/>
    </source>
</evidence>
<dbReference type="InterPro" id="IPR019812">
    <property type="entry name" value="Hydgase_assmbl_chp_CS"/>
</dbReference>
<dbReference type="PANTHER" id="PTHR35177">
    <property type="entry name" value="HYDROGENASE MATURATION FACTOR HYBG"/>
    <property type="match status" value="1"/>
</dbReference>
<dbReference type="NCBIfam" id="TIGR00074">
    <property type="entry name" value="hypC_hupF"/>
    <property type="match status" value="1"/>
</dbReference>
<dbReference type="PANTHER" id="PTHR35177:SF2">
    <property type="entry name" value="HYDROGENASE MATURATION FACTOR HYBG"/>
    <property type="match status" value="1"/>
</dbReference>
<keyword evidence="3" id="KW-1185">Reference proteome</keyword>
<dbReference type="GO" id="GO:1902670">
    <property type="term" value="F:carbon dioxide binding"/>
    <property type="evidence" value="ECO:0007669"/>
    <property type="project" value="TreeGrafter"/>
</dbReference>
<evidence type="ECO:0000313" key="3">
    <source>
        <dbReference type="Proteomes" id="UP000070263"/>
    </source>
</evidence>
<accession>A0A133VJC0</accession>
<reference evidence="2 3" key="1">
    <citation type="journal article" date="2016" name="Sci. Rep.">
        <title>Metabolic traits of an uncultured archaeal lineage -MSBL1- from brine pools of the Red Sea.</title>
        <authorList>
            <person name="Mwirichia R."/>
            <person name="Alam I."/>
            <person name="Rashid M."/>
            <person name="Vinu M."/>
            <person name="Ba-Alawi W."/>
            <person name="Anthony Kamau A."/>
            <person name="Kamanda Ngugi D."/>
            <person name="Goker M."/>
            <person name="Klenk H.P."/>
            <person name="Bajic V."/>
            <person name="Stingl U."/>
        </authorList>
    </citation>
    <scope>NUCLEOTIDE SEQUENCE [LARGE SCALE GENOMIC DNA]</scope>
    <source>
        <strain evidence="2">SCGC-AAA382A20</strain>
    </source>
</reference>
<dbReference type="Proteomes" id="UP000070263">
    <property type="component" value="Unassembled WGS sequence"/>
</dbReference>
<dbReference type="Pfam" id="PF01455">
    <property type="entry name" value="HupF_HypC"/>
    <property type="match status" value="1"/>
</dbReference>
<name>A0A133VJC0_9EURY</name>
<dbReference type="GO" id="GO:0051604">
    <property type="term" value="P:protein maturation"/>
    <property type="evidence" value="ECO:0007669"/>
    <property type="project" value="TreeGrafter"/>
</dbReference>